<keyword evidence="3" id="KW-1185">Reference proteome</keyword>
<evidence type="ECO:0000259" key="1">
    <source>
        <dbReference type="Pfam" id="PF20150"/>
    </source>
</evidence>
<dbReference type="Pfam" id="PF20150">
    <property type="entry name" value="2EXR"/>
    <property type="match status" value="1"/>
</dbReference>
<dbReference type="PANTHER" id="PTHR35910">
    <property type="entry name" value="2EXR DOMAIN-CONTAINING PROTEIN"/>
    <property type="match status" value="1"/>
</dbReference>
<sequence length="198" mass="22775">MAKNPKTFEPFPRLPIELRQKIWKMSFRAGRVVGISTYRKQHMEYVVSKIEFKYPESVRKKISKLLPITLQVNHESRAETLRHYFILGTAAALETMVLPFAFDHSVDEVSFTLDSLEHYMVGVLNIGGKVWEGKSGFSNVDQLAEFGSKVRVVNIEHIYPDFWPRTTRAIQRQESRPNLAVSNPRPSRNLVAAVLFTI</sequence>
<dbReference type="Proteomes" id="UP000184330">
    <property type="component" value="Unassembled WGS sequence"/>
</dbReference>
<dbReference type="PANTHER" id="PTHR35910:SF1">
    <property type="entry name" value="2EXR DOMAIN-CONTAINING PROTEIN"/>
    <property type="match status" value="1"/>
</dbReference>
<dbReference type="AlphaFoldDB" id="A0A1L7WVS2"/>
<dbReference type="EMBL" id="FJOG01000009">
    <property type="protein sequence ID" value="CZR56862.1"/>
    <property type="molecule type" value="Genomic_DNA"/>
</dbReference>
<name>A0A1L7WVS2_9HELO</name>
<evidence type="ECO:0000313" key="3">
    <source>
        <dbReference type="Proteomes" id="UP000184330"/>
    </source>
</evidence>
<gene>
    <name evidence="2" type="ORF">PAC_06751</name>
</gene>
<proteinExistence type="predicted"/>
<feature type="domain" description="2EXR" evidence="1">
    <location>
        <begin position="8"/>
        <end position="107"/>
    </location>
</feature>
<dbReference type="OrthoDB" id="3530648at2759"/>
<accession>A0A1L7WVS2</accession>
<reference evidence="2 3" key="1">
    <citation type="submission" date="2016-03" db="EMBL/GenBank/DDBJ databases">
        <authorList>
            <person name="Ploux O."/>
        </authorList>
    </citation>
    <scope>NUCLEOTIDE SEQUENCE [LARGE SCALE GENOMIC DNA]</scope>
    <source>
        <strain evidence="2 3">UAMH 11012</strain>
    </source>
</reference>
<protein>
    <recommendedName>
        <fullName evidence="1">2EXR domain-containing protein</fullName>
    </recommendedName>
</protein>
<organism evidence="2 3">
    <name type="scientific">Phialocephala subalpina</name>
    <dbReference type="NCBI Taxonomy" id="576137"/>
    <lineage>
        <taxon>Eukaryota</taxon>
        <taxon>Fungi</taxon>
        <taxon>Dikarya</taxon>
        <taxon>Ascomycota</taxon>
        <taxon>Pezizomycotina</taxon>
        <taxon>Leotiomycetes</taxon>
        <taxon>Helotiales</taxon>
        <taxon>Mollisiaceae</taxon>
        <taxon>Phialocephala</taxon>
        <taxon>Phialocephala fortinii species complex</taxon>
    </lineage>
</organism>
<dbReference type="InterPro" id="IPR045518">
    <property type="entry name" value="2EXR"/>
</dbReference>
<evidence type="ECO:0000313" key="2">
    <source>
        <dbReference type="EMBL" id="CZR56862.1"/>
    </source>
</evidence>